<feature type="compositionally biased region" description="Basic and acidic residues" evidence="7">
    <location>
        <begin position="828"/>
        <end position="857"/>
    </location>
</feature>
<comment type="caution">
    <text evidence="11">The sequence shown here is derived from an EMBL/GenBank/DDBJ whole genome shotgun (WGS) entry which is preliminary data.</text>
</comment>
<keyword evidence="8" id="KW-1133">Transmembrane helix</keyword>
<keyword evidence="3" id="KW-0505">Motor protein</keyword>
<evidence type="ECO:0000256" key="5">
    <source>
        <dbReference type="PROSITE-ProRule" id="PRU00283"/>
    </source>
</evidence>
<evidence type="ECO:0000256" key="8">
    <source>
        <dbReference type="SAM" id="Phobius"/>
    </source>
</evidence>
<dbReference type="GO" id="GO:0005524">
    <property type="term" value="F:ATP binding"/>
    <property type="evidence" value="ECO:0007669"/>
    <property type="project" value="InterPro"/>
</dbReference>
<comment type="similarity">
    <text evidence="5">Belongs to the TRAFAC class myosin-kinesin ATPase superfamily. Kinesin family.</text>
</comment>
<dbReference type="InterPro" id="IPR047149">
    <property type="entry name" value="KIF11-like"/>
</dbReference>
<evidence type="ECO:0000313" key="12">
    <source>
        <dbReference type="Proteomes" id="UP000023152"/>
    </source>
</evidence>
<dbReference type="SUPFAM" id="SSF52540">
    <property type="entry name" value="P-loop containing nucleoside triphosphate hydrolases"/>
    <property type="match status" value="1"/>
</dbReference>
<protein>
    <recommendedName>
        <fullName evidence="13">SAM domain-containing protein</fullName>
    </recommendedName>
</protein>
<feature type="compositionally biased region" description="Basic and acidic residues" evidence="7">
    <location>
        <begin position="412"/>
        <end position="432"/>
    </location>
</feature>
<dbReference type="PROSITE" id="PS50067">
    <property type="entry name" value="KINESIN_MOTOR_2"/>
    <property type="match status" value="1"/>
</dbReference>
<feature type="region of interest" description="Disordered" evidence="7">
    <location>
        <begin position="814"/>
        <end position="857"/>
    </location>
</feature>
<dbReference type="InterPro" id="IPR001660">
    <property type="entry name" value="SAM"/>
</dbReference>
<feature type="domain" description="SAM" evidence="10">
    <location>
        <begin position="458"/>
        <end position="524"/>
    </location>
</feature>
<dbReference type="EMBL" id="ASPP01021897">
    <property type="protein sequence ID" value="ETO11911.1"/>
    <property type="molecule type" value="Genomic_DNA"/>
</dbReference>
<evidence type="ECO:0000313" key="11">
    <source>
        <dbReference type="EMBL" id="ETO11911.1"/>
    </source>
</evidence>
<evidence type="ECO:0000259" key="10">
    <source>
        <dbReference type="PROSITE" id="PS50105"/>
    </source>
</evidence>
<evidence type="ECO:0000256" key="6">
    <source>
        <dbReference type="SAM" id="Coils"/>
    </source>
</evidence>
<evidence type="ECO:0000256" key="2">
    <source>
        <dbReference type="ARBA" id="ARBA00022490"/>
    </source>
</evidence>
<evidence type="ECO:0000259" key="9">
    <source>
        <dbReference type="PROSITE" id="PS50067"/>
    </source>
</evidence>
<dbReference type="PANTHER" id="PTHR47970:SF12">
    <property type="entry name" value="KINESIN FAMILY MEMBER 11"/>
    <property type="match status" value="1"/>
</dbReference>
<keyword evidence="12" id="KW-1185">Reference proteome</keyword>
<evidence type="ECO:0000256" key="1">
    <source>
        <dbReference type="ARBA" id="ARBA00004245"/>
    </source>
</evidence>
<keyword evidence="6" id="KW-0175">Coiled coil</keyword>
<evidence type="ECO:0000256" key="7">
    <source>
        <dbReference type="SAM" id="MobiDB-lite"/>
    </source>
</evidence>
<dbReference type="Gene3D" id="1.10.150.50">
    <property type="entry name" value="Transcription Factor, Ets-1"/>
    <property type="match status" value="1"/>
</dbReference>
<dbReference type="PANTHER" id="PTHR47970">
    <property type="entry name" value="KINESIN-LIKE PROTEIN KIF11"/>
    <property type="match status" value="1"/>
</dbReference>
<dbReference type="Pfam" id="PF00536">
    <property type="entry name" value="SAM_1"/>
    <property type="match status" value="1"/>
</dbReference>
<keyword evidence="2" id="KW-0963">Cytoplasm</keyword>
<dbReference type="Gene3D" id="3.40.850.10">
    <property type="entry name" value="Kinesin motor domain"/>
    <property type="match status" value="1"/>
</dbReference>
<organism evidence="11 12">
    <name type="scientific">Reticulomyxa filosa</name>
    <dbReference type="NCBI Taxonomy" id="46433"/>
    <lineage>
        <taxon>Eukaryota</taxon>
        <taxon>Sar</taxon>
        <taxon>Rhizaria</taxon>
        <taxon>Retaria</taxon>
        <taxon>Foraminifera</taxon>
        <taxon>Monothalamids</taxon>
        <taxon>Reticulomyxidae</taxon>
        <taxon>Reticulomyxa</taxon>
    </lineage>
</organism>
<accession>X6ME51</accession>
<dbReference type="GO" id="GO:0090307">
    <property type="term" value="P:mitotic spindle assembly"/>
    <property type="evidence" value="ECO:0007669"/>
    <property type="project" value="TreeGrafter"/>
</dbReference>
<proteinExistence type="inferred from homology"/>
<feature type="compositionally biased region" description="Acidic residues" evidence="7">
    <location>
        <begin position="729"/>
        <end position="773"/>
    </location>
</feature>
<dbReference type="GO" id="GO:0005876">
    <property type="term" value="C:spindle microtubule"/>
    <property type="evidence" value="ECO:0007669"/>
    <property type="project" value="TreeGrafter"/>
</dbReference>
<evidence type="ECO:0008006" key="13">
    <source>
        <dbReference type="Google" id="ProtNLM"/>
    </source>
</evidence>
<gene>
    <name evidence="11" type="ORF">RFI_25467</name>
</gene>
<keyword evidence="8" id="KW-0812">Transmembrane</keyword>
<dbReference type="InterPro" id="IPR027417">
    <property type="entry name" value="P-loop_NTPase"/>
</dbReference>
<reference evidence="11 12" key="1">
    <citation type="journal article" date="2013" name="Curr. Biol.">
        <title>The Genome of the Foraminiferan Reticulomyxa filosa.</title>
        <authorList>
            <person name="Glockner G."/>
            <person name="Hulsmann N."/>
            <person name="Schleicher M."/>
            <person name="Noegel A.A."/>
            <person name="Eichinger L."/>
            <person name="Gallinger C."/>
            <person name="Pawlowski J."/>
            <person name="Sierra R."/>
            <person name="Euteneuer U."/>
            <person name="Pillet L."/>
            <person name="Moustafa A."/>
            <person name="Platzer M."/>
            <person name="Groth M."/>
            <person name="Szafranski K."/>
            <person name="Schliwa M."/>
        </authorList>
    </citation>
    <scope>NUCLEOTIDE SEQUENCE [LARGE SCALE GENOMIC DNA]</scope>
</reference>
<dbReference type="InterPro" id="IPR001752">
    <property type="entry name" value="Kinesin_motor_dom"/>
</dbReference>
<dbReference type="InterPro" id="IPR036961">
    <property type="entry name" value="Kinesin_motor_dom_sf"/>
</dbReference>
<dbReference type="PROSITE" id="PS50105">
    <property type="entry name" value="SAM_DOMAIN"/>
    <property type="match status" value="1"/>
</dbReference>
<dbReference type="GO" id="GO:0051231">
    <property type="term" value="P:spindle elongation"/>
    <property type="evidence" value="ECO:0007669"/>
    <property type="project" value="TreeGrafter"/>
</dbReference>
<name>X6ME51_RETFI</name>
<dbReference type="GO" id="GO:0008017">
    <property type="term" value="F:microtubule binding"/>
    <property type="evidence" value="ECO:0007669"/>
    <property type="project" value="InterPro"/>
</dbReference>
<dbReference type="GO" id="GO:0008574">
    <property type="term" value="F:plus-end-directed microtubule motor activity"/>
    <property type="evidence" value="ECO:0007669"/>
    <property type="project" value="TreeGrafter"/>
</dbReference>
<comment type="subcellular location">
    <subcellularLocation>
        <location evidence="1">Cytoplasm</location>
        <location evidence="1">Cytoskeleton</location>
    </subcellularLocation>
</comment>
<dbReference type="AlphaFoldDB" id="X6ME51"/>
<dbReference type="Proteomes" id="UP000023152">
    <property type="component" value="Unassembled WGS sequence"/>
</dbReference>
<dbReference type="GO" id="GO:0007018">
    <property type="term" value="P:microtubule-based movement"/>
    <property type="evidence" value="ECO:0007669"/>
    <property type="project" value="InterPro"/>
</dbReference>
<comment type="caution">
    <text evidence="5">Lacks conserved residue(s) required for the propagation of feature annotation.</text>
</comment>
<feature type="region of interest" description="Disordered" evidence="7">
    <location>
        <begin position="729"/>
        <end position="795"/>
    </location>
</feature>
<dbReference type="SMART" id="SM00454">
    <property type="entry name" value="SAM"/>
    <property type="match status" value="1"/>
</dbReference>
<dbReference type="InterPro" id="IPR013761">
    <property type="entry name" value="SAM/pointed_sf"/>
</dbReference>
<feature type="domain" description="Kinesin motor" evidence="9">
    <location>
        <begin position="1"/>
        <end position="28"/>
    </location>
</feature>
<feature type="transmembrane region" description="Helical" evidence="8">
    <location>
        <begin position="602"/>
        <end position="619"/>
    </location>
</feature>
<feature type="coiled-coil region" evidence="6">
    <location>
        <begin position="218"/>
        <end position="256"/>
    </location>
</feature>
<feature type="region of interest" description="Disordered" evidence="7">
    <location>
        <begin position="396"/>
        <end position="440"/>
    </location>
</feature>
<dbReference type="GO" id="GO:0072686">
    <property type="term" value="C:mitotic spindle"/>
    <property type="evidence" value="ECO:0007669"/>
    <property type="project" value="TreeGrafter"/>
</dbReference>
<keyword evidence="4" id="KW-0206">Cytoskeleton</keyword>
<keyword evidence="8" id="KW-0472">Membrane</keyword>
<feature type="region of interest" description="Disordered" evidence="7">
    <location>
        <begin position="526"/>
        <end position="562"/>
    </location>
</feature>
<dbReference type="OrthoDB" id="445896at2759"/>
<sequence length="884" mass="103064">MIVNLSPSSIQWEETHNSLKYADRAKSIRIDPKLNIRKNDDITHLPQVVQALQAELTLLKKQLAEAQLQQHQQPQQSQQQQQQLVLSHTSISPRLSPLTSGLLSSGSSFDVNGSAVHNANDSASTPRTSLNKPEHGQNMSGSSENSRFIIGLTDEDCQIFKVVQEWLADKFRRLNDFARVRAETMEQQGKLLSSAATLKPPYYIHDNKKELVESGNNSQKIREEYNQIFEQITNLNNKIEQSKQEMENELALIKIEIAKRCEENPEHLRTVEFVYVKGVEENKQGFGHDHGRIDSIVIYFNNNNNKIKNIYIYIYIYIILHTHVHFIEKEYELCLARLQQNSAREELSVMSRRQEDQMLRIAALEQTNKQQMTLLFNKQQEFEQIKQQAIAKREKQKQDQIAFSPRLTKTPSNHDADAKEELSIQQQAEEKQLSTLRNVPHPPIRAKRPLNPCEYRQWECEDVYCWLSEEDNGKWKDWALVLFQHQISGDMLDELNTQDLVQLGIETLGARKRLLQLIKNLQYRTTASQESPGDRSSNVANTNNPSSSALSRSQQNESQNTHANLQHLQDQIKTDPSLVNDTVFMQRLFVFFPIYYYYYYYYYYYLLLFIIIVIIRYACHCHLAIEMHLLLCYPMDMFEENEKTATAEDDAATLTITDHVSADVIHKILTDDASINEAKDEEEQLEIDEEELKRTRELARQAMVQLKHTVQMSLAGKDLETRLASLENALEDAEYDENKSEEEEEEEEKKEEEEDEEEEDVDIDVDVDVDVDVEENRSQNEDIGEEDTLSLNESEQQFKQKYYSNEFIITKGPRASGSKKLFPNPDDMLLKDWDRERNDQDRDRNEDGDGDINRERGQSTHLAKQQYDYDVFVFFFFFFFLLTK</sequence>
<evidence type="ECO:0000256" key="4">
    <source>
        <dbReference type="ARBA" id="ARBA00023212"/>
    </source>
</evidence>
<feature type="region of interest" description="Disordered" evidence="7">
    <location>
        <begin position="114"/>
        <end position="144"/>
    </location>
</feature>
<evidence type="ECO:0000256" key="3">
    <source>
        <dbReference type="ARBA" id="ARBA00023175"/>
    </source>
</evidence>
<dbReference type="SUPFAM" id="SSF47769">
    <property type="entry name" value="SAM/Pointed domain"/>
    <property type="match status" value="1"/>
</dbReference>